<comment type="caution">
    <text evidence="1">The sequence shown here is derived from an EMBL/GenBank/DDBJ whole genome shotgun (WGS) entry which is preliminary data.</text>
</comment>
<dbReference type="Proteomes" id="UP000036403">
    <property type="component" value="Unassembled WGS sequence"/>
</dbReference>
<proteinExistence type="predicted"/>
<evidence type="ECO:0000313" key="1">
    <source>
        <dbReference type="EMBL" id="KMQ97070.1"/>
    </source>
</evidence>
<keyword evidence="2" id="KW-1185">Reference proteome</keyword>
<reference evidence="1 2" key="1">
    <citation type="submission" date="2015-04" db="EMBL/GenBank/DDBJ databases">
        <title>Lasius niger genome sequencing.</title>
        <authorList>
            <person name="Konorov E.A."/>
            <person name="Nikitin M.A."/>
            <person name="Kirill M.V."/>
            <person name="Chang P."/>
        </authorList>
    </citation>
    <scope>NUCLEOTIDE SEQUENCE [LARGE SCALE GENOMIC DNA]</scope>
    <source>
        <tissue evidence="1">Whole</tissue>
    </source>
</reference>
<gene>
    <name evidence="1" type="ORF">RF55_2619</name>
</gene>
<evidence type="ECO:0000313" key="2">
    <source>
        <dbReference type="Proteomes" id="UP000036403"/>
    </source>
</evidence>
<sequence length="86" mass="9340">MKPEPLPGAWFTVSESRHSGATQGKVCEGCQERLRLAHRAVPHQTYINSATAIGVAEAIMVSTWVSLKNNRAYVYPVALGATDDAR</sequence>
<dbReference type="AlphaFoldDB" id="A0A0J7NXE6"/>
<name>A0A0J7NXE6_LASNI</name>
<dbReference type="EMBL" id="LBMM01001014">
    <property type="protein sequence ID" value="KMQ97070.1"/>
    <property type="molecule type" value="Genomic_DNA"/>
</dbReference>
<accession>A0A0J7NXE6</accession>
<organism evidence="1 2">
    <name type="scientific">Lasius niger</name>
    <name type="common">Black garden ant</name>
    <dbReference type="NCBI Taxonomy" id="67767"/>
    <lineage>
        <taxon>Eukaryota</taxon>
        <taxon>Metazoa</taxon>
        <taxon>Ecdysozoa</taxon>
        <taxon>Arthropoda</taxon>
        <taxon>Hexapoda</taxon>
        <taxon>Insecta</taxon>
        <taxon>Pterygota</taxon>
        <taxon>Neoptera</taxon>
        <taxon>Endopterygota</taxon>
        <taxon>Hymenoptera</taxon>
        <taxon>Apocrita</taxon>
        <taxon>Aculeata</taxon>
        <taxon>Formicoidea</taxon>
        <taxon>Formicidae</taxon>
        <taxon>Formicinae</taxon>
        <taxon>Lasius</taxon>
        <taxon>Lasius</taxon>
    </lineage>
</organism>
<dbReference type="PaxDb" id="67767-A0A0J7NXE6"/>
<protein>
    <submittedName>
        <fullName evidence="1">Irregular chiasm c-roughest</fullName>
    </submittedName>
</protein>